<accession>A0ABD0Y735</accession>
<dbReference type="PANTHER" id="PTHR12425:SF5">
    <property type="entry name" value="SYNEMBRYN"/>
    <property type="match status" value="1"/>
</dbReference>
<dbReference type="GO" id="GO:0005938">
    <property type="term" value="C:cell cortex"/>
    <property type="evidence" value="ECO:0007669"/>
    <property type="project" value="UniProtKB-SubCell"/>
</dbReference>
<dbReference type="InterPro" id="IPR008376">
    <property type="entry name" value="Chaperone_Ric-8_A/B"/>
</dbReference>
<evidence type="ECO:0000313" key="6">
    <source>
        <dbReference type="EMBL" id="KAL1110598.1"/>
    </source>
</evidence>
<keyword evidence="4" id="KW-0344">Guanine-nucleotide releasing factor</keyword>
<evidence type="ECO:0008006" key="8">
    <source>
        <dbReference type="Google" id="ProtNLM"/>
    </source>
</evidence>
<name>A0ABD0Y735_9HEMI</name>
<keyword evidence="5" id="KW-0143">Chaperone</keyword>
<dbReference type="InterPro" id="IPR016024">
    <property type="entry name" value="ARM-type_fold"/>
</dbReference>
<comment type="subcellular location">
    <subcellularLocation>
        <location evidence="1">Cytoplasm</location>
        <location evidence="1">Cell cortex</location>
    </subcellularLocation>
</comment>
<keyword evidence="3" id="KW-0963">Cytoplasm</keyword>
<evidence type="ECO:0000256" key="3">
    <source>
        <dbReference type="ARBA" id="ARBA00022490"/>
    </source>
</evidence>
<comment type="similarity">
    <text evidence="2">Belongs to the synembryn family.</text>
</comment>
<evidence type="ECO:0000256" key="5">
    <source>
        <dbReference type="ARBA" id="ARBA00023186"/>
    </source>
</evidence>
<reference evidence="6 7" key="1">
    <citation type="submission" date="2024-07" db="EMBL/GenBank/DDBJ databases">
        <title>Chromosome-level genome assembly of the water stick insect Ranatra chinensis (Heteroptera: Nepidae).</title>
        <authorList>
            <person name="Liu X."/>
        </authorList>
    </citation>
    <scope>NUCLEOTIDE SEQUENCE [LARGE SCALE GENOMIC DNA]</scope>
    <source>
        <strain evidence="6">Cailab_2021Rc</strain>
        <tissue evidence="6">Muscle</tissue>
    </source>
</reference>
<dbReference type="EMBL" id="JBFDAA010000022">
    <property type="protein sequence ID" value="KAL1110598.1"/>
    <property type="molecule type" value="Genomic_DNA"/>
</dbReference>
<dbReference type="GO" id="GO:0005085">
    <property type="term" value="F:guanyl-nucleotide exchange factor activity"/>
    <property type="evidence" value="ECO:0007669"/>
    <property type="project" value="UniProtKB-KW"/>
</dbReference>
<comment type="caution">
    <text evidence="6">The sequence shown here is derived from an EMBL/GenBank/DDBJ whole genome shotgun (WGS) entry which is preliminary data.</text>
</comment>
<feature type="non-terminal residue" evidence="6">
    <location>
        <position position="1"/>
    </location>
</feature>
<protein>
    <recommendedName>
        <fullName evidence="8">Synembryn-A</fullName>
    </recommendedName>
</protein>
<dbReference type="PRINTS" id="PR01802">
    <property type="entry name" value="SYNEMBRYN"/>
</dbReference>
<organism evidence="6 7">
    <name type="scientific">Ranatra chinensis</name>
    <dbReference type="NCBI Taxonomy" id="642074"/>
    <lineage>
        <taxon>Eukaryota</taxon>
        <taxon>Metazoa</taxon>
        <taxon>Ecdysozoa</taxon>
        <taxon>Arthropoda</taxon>
        <taxon>Hexapoda</taxon>
        <taxon>Insecta</taxon>
        <taxon>Pterygota</taxon>
        <taxon>Neoptera</taxon>
        <taxon>Paraneoptera</taxon>
        <taxon>Hemiptera</taxon>
        <taxon>Heteroptera</taxon>
        <taxon>Panheteroptera</taxon>
        <taxon>Nepomorpha</taxon>
        <taxon>Nepidae</taxon>
        <taxon>Ranatrinae</taxon>
        <taxon>Ranatra</taxon>
    </lineage>
</organism>
<keyword evidence="7" id="KW-1185">Reference proteome</keyword>
<dbReference type="AlphaFoldDB" id="A0ABD0Y735"/>
<evidence type="ECO:0000256" key="1">
    <source>
        <dbReference type="ARBA" id="ARBA00004544"/>
    </source>
</evidence>
<dbReference type="Proteomes" id="UP001558652">
    <property type="component" value="Unassembled WGS sequence"/>
</dbReference>
<gene>
    <name evidence="6" type="ORF">AAG570_008126</name>
</gene>
<evidence type="ECO:0000256" key="2">
    <source>
        <dbReference type="ARBA" id="ARBA00009049"/>
    </source>
</evidence>
<proteinExistence type="inferred from homology"/>
<dbReference type="PANTHER" id="PTHR12425">
    <property type="entry name" value="SYNEMBRYN"/>
    <property type="match status" value="1"/>
</dbReference>
<evidence type="ECO:0000313" key="7">
    <source>
        <dbReference type="Proteomes" id="UP001558652"/>
    </source>
</evidence>
<dbReference type="SUPFAM" id="SSF48371">
    <property type="entry name" value="ARM repeat"/>
    <property type="match status" value="1"/>
</dbReference>
<dbReference type="InterPro" id="IPR019318">
    <property type="entry name" value="Gua_nucleotide_exch_fac_Ric8"/>
</dbReference>
<evidence type="ECO:0000256" key="4">
    <source>
        <dbReference type="ARBA" id="ARBA00022658"/>
    </source>
</evidence>
<sequence>ERQIKFCCEILKTLFNIQFFCKTEECDNTQIEAFSALVSNLRTFLLCDAPPEHLKRLQNLQSDVINLLTVLPEESYRALIIPDCTESSTVICADSLSMKAVGNIINFLDQMLTKNEAREHPSNELLSPVLVALLNISKSNKIFRKYIRKKVLPNLTEVYKRPEEGDTLRNKLCRLLTSPVISVTELVAEWLFVLCKENVGRMVKYTGYGNAAGLFARRGLMGGSIAYSDDSEDSDTEEYIKHKHMINPIVGCRMESHPDPMENMTDEQKEHVAMTLVNEIDKLQRGGIIHPCRIGKDGRPEPIEHVIQLQSELPRQNKQFQIHDDGE</sequence>
<dbReference type="Pfam" id="PF10165">
    <property type="entry name" value="Ric8"/>
    <property type="match status" value="1"/>
</dbReference>